<comment type="similarity">
    <text evidence="2">Belongs to the polycystin family.</text>
</comment>
<gene>
    <name evidence="7" type="ORF">SCF082_LOCUS20493</name>
</gene>
<proteinExistence type="inferred from homology"/>
<dbReference type="InterPro" id="IPR051223">
    <property type="entry name" value="Polycystin"/>
</dbReference>
<accession>A0ABP0L2Z2</accession>
<evidence type="ECO:0000313" key="8">
    <source>
        <dbReference type="Proteomes" id="UP001642464"/>
    </source>
</evidence>
<organism evidence="7 8">
    <name type="scientific">Durusdinium trenchii</name>
    <dbReference type="NCBI Taxonomy" id="1381693"/>
    <lineage>
        <taxon>Eukaryota</taxon>
        <taxon>Sar</taxon>
        <taxon>Alveolata</taxon>
        <taxon>Dinophyceae</taxon>
        <taxon>Suessiales</taxon>
        <taxon>Symbiodiniaceae</taxon>
        <taxon>Durusdinium</taxon>
    </lineage>
</organism>
<comment type="caution">
    <text evidence="7">The sequence shown here is derived from an EMBL/GenBank/DDBJ whole genome shotgun (WGS) entry which is preliminary data.</text>
</comment>
<sequence>MDRECFGPPNEEGVPSYDFSRELSTERYEGYLATYPFRGYMEMFTPDYPTTHNKFLQMQNDGFISEKTRAIFLEFTIYNFNLGLYGVNRIVFEVAAAGDWTQSYEIDVPLQRHLQPLGTGTAEDWLILIFEAGLVLFVLRYVLEEASEFVGVESKNNWISVSIKWDYFLDAWNVLD</sequence>
<keyword evidence="5" id="KW-0472">Membrane</keyword>
<name>A0ABP0L2Z2_9DINO</name>
<evidence type="ECO:0000256" key="2">
    <source>
        <dbReference type="ARBA" id="ARBA00007200"/>
    </source>
</evidence>
<dbReference type="PANTHER" id="PTHR10877:SF183">
    <property type="entry name" value="AT14535P-RELATED"/>
    <property type="match status" value="1"/>
</dbReference>
<protein>
    <submittedName>
        <fullName evidence="7">Polycystin-2 (Curly up) (Cup) (Polycystic kidney disease 2 protein homolog) (Transient receptor potential cation channel subfamily P member 2)</fullName>
    </submittedName>
</protein>
<dbReference type="Proteomes" id="UP001642464">
    <property type="component" value="Unassembled WGS sequence"/>
</dbReference>
<evidence type="ECO:0000259" key="6">
    <source>
        <dbReference type="Pfam" id="PF20519"/>
    </source>
</evidence>
<dbReference type="EMBL" id="CAXAMM010014335">
    <property type="protein sequence ID" value="CAK9033465.1"/>
    <property type="molecule type" value="Genomic_DNA"/>
</dbReference>
<evidence type="ECO:0000313" key="7">
    <source>
        <dbReference type="EMBL" id="CAK9033465.1"/>
    </source>
</evidence>
<keyword evidence="8" id="KW-1185">Reference proteome</keyword>
<keyword evidence="7" id="KW-0675">Receptor</keyword>
<keyword evidence="4" id="KW-1133">Transmembrane helix</keyword>
<dbReference type="Pfam" id="PF20519">
    <property type="entry name" value="Polycystin_dom"/>
    <property type="match status" value="1"/>
</dbReference>
<keyword evidence="3" id="KW-0812">Transmembrane</keyword>
<reference evidence="7 8" key="1">
    <citation type="submission" date="2024-02" db="EMBL/GenBank/DDBJ databases">
        <authorList>
            <person name="Chen Y."/>
            <person name="Shah S."/>
            <person name="Dougan E. K."/>
            <person name="Thang M."/>
            <person name="Chan C."/>
        </authorList>
    </citation>
    <scope>NUCLEOTIDE SEQUENCE [LARGE SCALE GENOMIC DNA]</scope>
</reference>
<evidence type="ECO:0000256" key="4">
    <source>
        <dbReference type="ARBA" id="ARBA00022989"/>
    </source>
</evidence>
<evidence type="ECO:0000256" key="5">
    <source>
        <dbReference type="ARBA" id="ARBA00023136"/>
    </source>
</evidence>
<dbReference type="InterPro" id="IPR046791">
    <property type="entry name" value="Polycystin_dom"/>
</dbReference>
<evidence type="ECO:0000256" key="3">
    <source>
        <dbReference type="ARBA" id="ARBA00022692"/>
    </source>
</evidence>
<evidence type="ECO:0000256" key="1">
    <source>
        <dbReference type="ARBA" id="ARBA00004141"/>
    </source>
</evidence>
<dbReference type="PANTHER" id="PTHR10877">
    <property type="entry name" value="POLYCYSTIN FAMILY MEMBER"/>
    <property type="match status" value="1"/>
</dbReference>
<feature type="domain" description="Polycystin" evidence="6">
    <location>
        <begin position="12"/>
        <end position="107"/>
    </location>
</feature>
<comment type="subcellular location">
    <subcellularLocation>
        <location evidence="1">Membrane</location>
        <topology evidence="1">Multi-pass membrane protein</topology>
    </subcellularLocation>
</comment>